<comment type="function">
    <text evidence="5">Involved in formation and maintenance of cell shape.</text>
</comment>
<keyword evidence="6" id="KW-0175">Coiled coil</keyword>
<comment type="similarity">
    <text evidence="1 5">Belongs to the MreC family.</text>
</comment>
<dbReference type="STRING" id="1802669.A2746_01385"/>
<dbReference type="Gene3D" id="2.40.10.340">
    <property type="entry name" value="Rod shape-determining protein MreC, domain 1"/>
    <property type="match status" value="1"/>
</dbReference>
<gene>
    <name evidence="9" type="ORF">A2746_01385</name>
</gene>
<comment type="caution">
    <text evidence="9">The sequence shown here is derived from an EMBL/GenBank/DDBJ whole genome shotgun (WGS) entry which is preliminary data.</text>
</comment>
<dbReference type="InterPro" id="IPR042175">
    <property type="entry name" value="Cell/Rod_MreC_2"/>
</dbReference>
<sequence>MSRFSAGNQTFFYLFATATAVIFLIKFIFGGYDFLYPDFAEGYFSAAWSKLEIFKKISTEALKWRELANENEELRKQNKELTQKTTLAGALEEENKFLRRTVGITAKIPGRFVLGGIYNLNLTPSDYNVLLNRGSKNGVSEGDIVITAEGILVGQVKQVFGAFSKLLFITDPAFKISGKISRSTNSRQAGSETKGLVKGRLNEELYFDLITRKDTVKEGDLVVSSGDDTFPPALIIGTVSFVAANETGVFQTVKIRPAVNGESLAKILIMMR</sequence>
<dbReference type="PANTHER" id="PTHR34138">
    <property type="entry name" value="CELL SHAPE-DETERMINING PROTEIN MREC"/>
    <property type="match status" value="1"/>
</dbReference>
<evidence type="ECO:0000256" key="7">
    <source>
        <dbReference type="SAM" id="Phobius"/>
    </source>
</evidence>
<dbReference type="GO" id="GO:0005886">
    <property type="term" value="C:plasma membrane"/>
    <property type="evidence" value="ECO:0007669"/>
    <property type="project" value="TreeGrafter"/>
</dbReference>
<dbReference type="PANTHER" id="PTHR34138:SF1">
    <property type="entry name" value="CELL SHAPE-DETERMINING PROTEIN MREC"/>
    <property type="match status" value="1"/>
</dbReference>
<feature type="coiled-coil region" evidence="6">
    <location>
        <begin position="64"/>
        <end position="94"/>
    </location>
</feature>
<evidence type="ECO:0000313" key="10">
    <source>
        <dbReference type="Proteomes" id="UP000177419"/>
    </source>
</evidence>
<dbReference type="Gene3D" id="2.40.10.350">
    <property type="entry name" value="Rod shape-determining protein MreC, domain 2"/>
    <property type="match status" value="1"/>
</dbReference>
<dbReference type="NCBIfam" id="TIGR00219">
    <property type="entry name" value="mreC"/>
    <property type="match status" value="1"/>
</dbReference>
<dbReference type="AlphaFoldDB" id="A0A1F8EY74"/>
<evidence type="ECO:0000256" key="5">
    <source>
        <dbReference type="PIRNR" id="PIRNR038471"/>
    </source>
</evidence>
<evidence type="ECO:0000256" key="1">
    <source>
        <dbReference type="ARBA" id="ARBA00009369"/>
    </source>
</evidence>
<evidence type="ECO:0000256" key="3">
    <source>
        <dbReference type="ARBA" id="ARBA00022960"/>
    </source>
</evidence>
<organism evidence="9 10">
    <name type="scientific">Candidatus Yanofskybacteria bacterium RIFCSPHIGHO2_01_FULL_44_22</name>
    <dbReference type="NCBI Taxonomy" id="1802669"/>
    <lineage>
        <taxon>Bacteria</taxon>
        <taxon>Candidatus Yanofskyibacteriota</taxon>
    </lineage>
</organism>
<dbReference type="Proteomes" id="UP000177419">
    <property type="component" value="Unassembled WGS sequence"/>
</dbReference>
<name>A0A1F8EY74_9BACT</name>
<feature type="domain" description="Rod shape-determining protein MreC beta-barrel core" evidence="8">
    <location>
        <begin position="123"/>
        <end position="270"/>
    </location>
</feature>
<keyword evidence="3 5" id="KW-0133">Cell shape</keyword>
<dbReference type="InterPro" id="IPR007221">
    <property type="entry name" value="MreC"/>
</dbReference>
<protein>
    <recommendedName>
        <fullName evidence="2 5">Cell shape-determining protein MreC</fullName>
    </recommendedName>
    <alternativeName>
        <fullName evidence="4 5">Cell shape protein MreC</fullName>
    </alternativeName>
</protein>
<dbReference type="InterPro" id="IPR055342">
    <property type="entry name" value="MreC_beta-barrel_core"/>
</dbReference>
<evidence type="ECO:0000256" key="2">
    <source>
        <dbReference type="ARBA" id="ARBA00013855"/>
    </source>
</evidence>
<evidence type="ECO:0000256" key="4">
    <source>
        <dbReference type="ARBA" id="ARBA00032089"/>
    </source>
</evidence>
<reference evidence="9 10" key="1">
    <citation type="journal article" date="2016" name="Nat. Commun.">
        <title>Thousands of microbial genomes shed light on interconnected biogeochemical processes in an aquifer system.</title>
        <authorList>
            <person name="Anantharaman K."/>
            <person name="Brown C.T."/>
            <person name="Hug L.A."/>
            <person name="Sharon I."/>
            <person name="Castelle C.J."/>
            <person name="Probst A.J."/>
            <person name="Thomas B.C."/>
            <person name="Singh A."/>
            <person name="Wilkins M.J."/>
            <person name="Karaoz U."/>
            <person name="Brodie E.L."/>
            <person name="Williams K.H."/>
            <person name="Hubbard S.S."/>
            <person name="Banfield J.F."/>
        </authorList>
    </citation>
    <scope>NUCLEOTIDE SEQUENCE [LARGE SCALE GENOMIC DNA]</scope>
</reference>
<evidence type="ECO:0000259" key="8">
    <source>
        <dbReference type="Pfam" id="PF04085"/>
    </source>
</evidence>
<evidence type="ECO:0000313" key="9">
    <source>
        <dbReference type="EMBL" id="OGN04989.1"/>
    </source>
</evidence>
<proteinExistence type="inferred from homology"/>
<dbReference type="InterPro" id="IPR042177">
    <property type="entry name" value="Cell/Rod_1"/>
</dbReference>
<evidence type="ECO:0000256" key="6">
    <source>
        <dbReference type="SAM" id="Coils"/>
    </source>
</evidence>
<dbReference type="PIRSF" id="PIRSF038471">
    <property type="entry name" value="MreC"/>
    <property type="match status" value="1"/>
</dbReference>
<dbReference type="GO" id="GO:0008360">
    <property type="term" value="P:regulation of cell shape"/>
    <property type="evidence" value="ECO:0007669"/>
    <property type="project" value="UniProtKB-KW"/>
</dbReference>
<dbReference type="Pfam" id="PF04085">
    <property type="entry name" value="MreC"/>
    <property type="match status" value="1"/>
</dbReference>
<accession>A0A1F8EY74</accession>
<feature type="transmembrane region" description="Helical" evidence="7">
    <location>
        <begin position="12"/>
        <end position="32"/>
    </location>
</feature>
<keyword evidence="7" id="KW-0812">Transmembrane</keyword>
<keyword evidence="7" id="KW-1133">Transmembrane helix</keyword>
<keyword evidence="7" id="KW-0472">Membrane</keyword>
<dbReference type="EMBL" id="MGJJ01000019">
    <property type="protein sequence ID" value="OGN04989.1"/>
    <property type="molecule type" value="Genomic_DNA"/>
</dbReference>